<dbReference type="Gene3D" id="3.30.2350.10">
    <property type="entry name" value="Pseudouridine synthase"/>
    <property type="match status" value="1"/>
</dbReference>
<dbReference type="PROSITE" id="PS50889">
    <property type="entry name" value="S4"/>
    <property type="match status" value="1"/>
</dbReference>
<dbReference type="InterPro" id="IPR050188">
    <property type="entry name" value="RluA_PseudoU_synthase"/>
</dbReference>
<dbReference type="GeneID" id="93504668"/>
<dbReference type="Proteomes" id="UP001611263">
    <property type="component" value="Unassembled WGS sequence"/>
</dbReference>
<dbReference type="NCBIfam" id="TIGR00005">
    <property type="entry name" value="rluA_subfam"/>
    <property type="match status" value="1"/>
</dbReference>
<dbReference type="PANTHER" id="PTHR21600">
    <property type="entry name" value="MITOCHONDRIAL RNA PSEUDOURIDINE SYNTHASE"/>
    <property type="match status" value="1"/>
</dbReference>
<evidence type="ECO:0000256" key="3">
    <source>
        <dbReference type="ARBA" id="ARBA00023235"/>
    </source>
</evidence>
<dbReference type="Gene3D" id="3.10.290.10">
    <property type="entry name" value="RNA-binding S4 domain"/>
    <property type="match status" value="1"/>
</dbReference>
<dbReference type="InterPro" id="IPR006145">
    <property type="entry name" value="PsdUridine_synth_RsuA/RluA"/>
</dbReference>
<dbReference type="SMART" id="SM00363">
    <property type="entry name" value="S4"/>
    <property type="match status" value="1"/>
</dbReference>
<dbReference type="SUPFAM" id="SSF55120">
    <property type="entry name" value="Pseudouridine synthase"/>
    <property type="match status" value="1"/>
</dbReference>
<evidence type="ECO:0000313" key="7">
    <source>
        <dbReference type="EMBL" id="MFI1461672.1"/>
    </source>
</evidence>
<dbReference type="Pfam" id="PF00849">
    <property type="entry name" value="PseudoU_synth_2"/>
    <property type="match status" value="1"/>
</dbReference>
<dbReference type="InterPro" id="IPR006224">
    <property type="entry name" value="PsdUridine_synth_RluA-like_CS"/>
</dbReference>
<reference evidence="7 8" key="1">
    <citation type="submission" date="2024-10" db="EMBL/GenBank/DDBJ databases">
        <title>The Natural Products Discovery Center: Release of the First 8490 Sequenced Strains for Exploring Actinobacteria Biosynthetic Diversity.</title>
        <authorList>
            <person name="Kalkreuter E."/>
            <person name="Kautsar S.A."/>
            <person name="Yang D."/>
            <person name="Bader C.D."/>
            <person name="Teijaro C.N."/>
            <person name="Fluegel L."/>
            <person name="Davis C.M."/>
            <person name="Simpson J.R."/>
            <person name="Lauterbach L."/>
            <person name="Steele A.D."/>
            <person name="Gui C."/>
            <person name="Meng S."/>
            <person name="Li G."/>
            <person name="Viehrig K."/>
            <person name="Ye F."/>
            <person name="Su P."/>
            <person name="Kiefer A.F."/>
            <person name="Nichols A."/>
            <person name="Cepeda A.J."/>
            <person name="Yan W."/>
            <person name="Fan B."/>
            <person name="Jiang Y."/>
            <person name="Adhikari A."/>
            <person name="Zheng C.-J."/>
            <person name="Schuster L."/>
            <person name="Cowan T.M."/>
            <person name="Smanski M.J."/>
            <person name="Chevrette M.G."/>
            <person name="De Carvalho L.P.S."/>
            <person name="Shen B."/>
        </authorList>
    </citation>
    <scope>NUCLEOTIDE SEQUENCE [LARGE SCALE GENOMIC DNA]</scope>
    <source>
        <strain evidence="7 8">NPDC020568</strain>
    </source>
</reference>
<dbReference type="InterPro" id="IPR002942">
    <property type="entry name" value="S4_RNA-bd"/>
</dbReference>
<proteinExistence type="inferred from homology"/>
<evidence type="ECO:0000259" key="6">
    <source>
        <dbReference type="SMART" id="SM00363"/>
    </source>
</evidence>
<keyword evidence="4" id="KW-0694">RNA-binding</keyword>
<comment type="similarity">
    <text evidence="2 5">Belongs to the pseudouridine synthase RluA family.</text>
</comment>
<dbReference type="InterPro" id="IPR020103">
    <property type="entry name" value="PsdUridine_synth_cat_dom_sf"/>
</dbReference>
<dbReference type="CDD" id="cd02869">
    <property type="entry name" value="PseudoU_synth_RluA_like"/>
    <property type="match status" value="1"/>
</dbReference>
<gene>
    <name evidence="7" type="ORF">ACH4WX_13215</name>
</gene>
<dbReference type="PANTHER" id="PTHR21600:SF44">
    <property type="entry name" value="RIBOSOMAL LARGE SUBUNIT PSEUDOURIDINE SYNTHASE D"/>
    <property type="match status" value="1"/>
</dbReference>
<accession>A0ABW7TKU5</accession>
<protein>
    <recommendedName>
        <fullName evidence="5">Pseudouridine synthase</fullName>
        <ecNumber evidence="5">5.4.99.-</ecNumber>
    </recommendedName>
</protein>
<dbReference type="RefSeq" id="WP_033245117.1">
    <property type="nucleotide sequence ID" value="NZ_JBIRUQ010000002.1"/>
</dbReference>
<dbReference type="InterPro" id="IPR006225">
    <property type="entry name" value="PsdUridine_synth_RluC/D"/>
</dbReference>
<dbReference type="InterPro" id="IPR036986">
    <property type="entry name" value="S4_RNA-bd_sf"/>
</dbReference>
<evidence type="ECO:0000256" key="1">
    <source>
        <dbReference type="ARBA" id="ARBA00000073"/>
    </source>
</evidence>
<evidence type="ECO:0000313" key="8">
    <source>
        <dbReference type="Proteomes" id="UP001611263"/>
    </source>
</evidence>
<evidence type="ECO:0000256" key="4">
    <source>
        <dbReference type="PROSITE-ProRule" id="PRU00182"/>
    </source>
</evidence>
<comment type="catalytic activity">
    <reaction evidence="1 5">
        <text>a uridine in RNA = a pseudouridine in RNA</text>
        <dbReference type="Rhea" id="RHEA:48348"/>
        <dbReference type="Rhea" id="RHEA-COMP:12068"/>
        <dbReference type="Rhea" id="RHEA-COMP:12069"/>
        <dbReference type="ChEBI" id="CHEBI:65314"/>
        <dbReference type="ChEBI" id="CHEBI:65315"/>
    </reaction>
</comment>
<sequence length="308" mass="33173">MRETRTMPVPDGLDGMRVDAGLARLLGLSRTAVAALAEEGSVQLDGVAAGKSDRLIAGAWLEVVFPEPRRELTIEAEPVEGMKILYADDDIVAVDKPVGVAAHAGVGWTGPTVVGGLAAAGYRISTSGAHERQGIVHRLDVGTSGVMVVAQSEHAYTVLKRAFKQRTVDKRYHALVQGHPDPSSGTIDAPIGRARGGEWKFAVTSDGRPSVTHYDTVEAFQAASLLDIHLETGRTHQIRVHFSAIRHPCCGDLTYGADPRLAERLGLQRQWLHARALGFQHPADGRYLEITSDYPDDLAGALRTLREA</sequence>
<evidence type="ECO:0000256" key="5">
    <source>
        <dbReference type="RuleBase" id="RU362028"/>
    </source>
</evidence>
<dbReference type="EMBL" id="JBIRUQ010000002">
    <property type="protein sequence ID" value="MFI1461672.1"/>
    <property type="molecule type" value="Genomic_DNA"/>
</dbReference>
<keyword evidence="8" id="KW-1185">Reference proteome</keyword>
<organism evidence="7 8">
    <name type="scientific">Nocardia carnea</name>
    <dbReference type="NCBI Taxonomy" id="37328"/>
    <lineage>
        <taxon>Bacteria</taxon>
        <taxon>Bacillati</taxon>
        <taxon>Actinomycetota</taxon>
        <taxon>Actinomycetes</taxon>
        <taxon>Mycobacteriales</taxon>
        <taxon>Nocardiaceae</taxon>
        <taxon>Nocardia</taxon>
    </lineage>
</organism>
<dbReference type="EC" id="5.4.99.-" evidence="5"/>
<feature type="domain" description="RNA-binding S4" evidence="6">
    <location>
        <begin position="16"/>
        <end position="73"/>
    </location>
</feature>
<name>A0ABW7TKU5_9NOCA</name>
<evidence type="ECO:0000256" key="2">
    <source>
        <dbReference type="ARBA" id="ARBA00010876"/>
    </source>
</evidence>
<dbReference type="PROSITE" id="PS01129">
    <property type="entry name" value="PSI_RLU"/>
    <property type="match status" value="1"/>
</dbReference>
<comment type="function">
    <text evidence="5">Responsible for synthesis of pseudouridine from uracil.</text>
</comment>
<comment type="caution">
    <text evidence="7">The sequence shown here is derived from an EMBL/GenBank/DDBJ whole genome shotgun (WGS) entry which is preliminary data.</text>
</comment>
<keyword evidence="3 5" id="KW-0413">Isomerase</keyword>